<proteinExistence type="predicted"/>
<evidence type="ECO:0000313" key="2">
    <source>
        <dbReference type="EMBL" id="RVU00726.1"/>
    </source>
</evidence>
<evidence type="ECO:0000259" key="1">
    <source>
        <dbReference type="Pfam" id="PF00534"/>
    </source>
</evidence>
<keyword evidence="3" id="KW-1185">Reference proteome</keyword>
<sequence>MEKLLIHAWVVHKQNGKYFLPYTHWIYLQQIVKYYSHICLISPVKKIADGGDDKLFSLEEFTNLSVYELPNSNYSYAGAIKHIGSYYNAYKRLHKHFDKVYVRYPVPFGWLSKLFFKDADRTIHFVGYPLEVTKLNPELSTFKKNLLLFLFRPEHSLYVWACKGAKVFTNGHHIKENLCKQGVNATAVISSTLVESDFYFDEYKQIDTANVKLLHIGYLRKWKNIDVIIKAFKLLLADKPGATLTIVGEGECKEQLKSLAVQLQIADKVDFKPHASRRDELTGYLRTHDIFCFSSISEGSPRVILEAMANGINVLSSRVGSLPFIFTHKVDIAFADNNEQDFYNKLIKITADAGLMASIRANAFDKAQQFTIAAFIRTIFNQVPVAEEQPVYEI</sequence>
<evidence type="ECO:0000313" key="3">
    <source>
        <dbReference type="Proteomes" id="UP000282759"/>
    </source>
</evidence>
<gene>
    <name evidence="2" type="ORF">EOD41_12080</name>
</gene>
<name>A0A3S2V1I4_9SPHI</name>
<dbReference type="CDD" id="cd03801">
    <property type="entry name" value="GT4_PimA-like"/>
    <property type="match status" value="1"/>
</dbReference>
<dbReference type="PANTHER" id="PTHR45947">
    <property type="entry name" value="SULFOQUINOVOSYL TRANSFERASE SQD2"/>
    <property type="match status" value="1"/>
</dbReference>
<dbReference type="RefSeq" id="WP_127705179.1">
    <property type="nucleotide sequence ID" value="NZ_SACK01000004.1"/>
</dbReference>
<organism evidence="2 3">
    <name type="scientific">Mucilaginibacter limnophilus</name>
    <dbReference type="NCBI Taxonomy" id="1932778"/>
    <lineage>
        <taxon>Bacteria</taxon>
        <taxon>Pseudomonadati</taxon>
        <taxon>Bacteroidota</taxon>
        <taxon>Sphingobacteriia</taxon>
        <taxon>Sphingobacteriales</taxon>
        <taxon>Sphingobacteriaceae</taxon>
        <taxon>Mucilaginibacter</taxon>
    </lineage>
</organism>
<dbReference type="AlphaFoldDB" id="A0A3S2V1I4"/>
<keyword evidence="2" id="KW-0808">Transferase</keyword>
<comment type="caution">
    <text evidence="2">The sequence shown here is derived from an EMBL/GenBank/DDBJ whole genome shotgun (WGS) entry which is preliminary data.</text>
</comment>
<feature type="domain" description="Glycosyl transferase family 1" evidence="1">
    <location>
        <begin position="206"/>
        <end position="363"/>
    </location>
</feature>
<accession>A0A3S2V1I4</accession>
<dbReference type="PANTHER" id="PTHR45947:SF3">
    <property type="entry name" value="SULFOQUINOVOSYL TRANSFERASE SQD2"/>
    <property type="match status" value="1"/>
</dbReference>
<dbReference type="EMBL" id="SACK01000004">
    <property type="protein sequence ID" value="RVU00726.1"/>
    <property type="molecule type" value="Genomic_DNA"/>
</dbReference>
<dbReference type="InterPro" id="IPR050194">
    <property type="entry name" value="Glycosyltransferase_grp1"/>
</dbReference>
<dbReference type="Proteomes" id="UP000282759">
    <property type="component" value="Unassembled WGS sequence"/>
</dbReference>
<dbReference type="Pfam" id="PF00534">
    <property type="entry name" value="Glycos_transf_1"/>
    <property type="match status" value="1"/>
</dbReference>
<protein>
    <submittedName>
        <fullName evidence="2">Glycosyltransferase</fullName>
    </submittedName>
</protein>
<reference evidence="2 3" key="1">
    <citation type="submission" date="2019-01" db="EMBL/GenBank/DDBJ databases">
        <authorList>
            <person name="Chen W.-M."/>
        </authorList>
    </citation>
    <scope>NUCLEOTIDE SEQUENCE [LARGE SCALE GENOMIC DNA]</scope>
    <source>
        <strain evidence="2 3">YBJ-36</strain>
    </source>
</reference>
<dbReference type="OrthoDB" id="9790710at2"/>
<dbReference type="SUPFAM" id="SSF53756">
    <property type="entry name" value="UDP-Glycosyltransferase/glycogen phosphorylase"/>
    <property type="match status" value="1"/>
</dbReference>
<dbReference type="GO" id="GO:0016757">
    <property type="term" value="F:glycosyltransferase activity"/>
    <property type="evidence" value="ECO:0007669"/>
    <property type="project" value="InterPro"/>
</dbReference>
<dbReference type="Gene3D" id="3.40.50.2000">
    <property type="entry name" value="Glycogen Phosphorylase B"/>
    <property type="match status" value="2"/>
</dbReference>
<dbReference type="InterPro" id="IPR001296">
    <property type="entry name" value="Glyco_trans_1"/>
</dbReference>